<protein>
    <submittedName>
        <fullName evidence="1">4-hydroxybenzoyl-CoA thioesterase</fullName>
    </submittedName>
</protein>
<keyword evidence="2" id="KW-1185">Reference proteome</keyword>
<dbReference type="EMBL" id="FQXC01000002">
    <property type="protein sequence ID" value="SHH18024.1"/>
    <property type="molecule type" value="Genomic_DNA"/>
</dbReference>
<dbReference type="InterPro" id="IPR029069">
    <property type="entry name" value="HotDog_dom_sf"/>
</dbReference>
<dbReference type="SUPFAM" id="SSF54637">
    <property type="entry name" value="Thioesterase/thiol ester dehydrase-isomerase"/>
    <property type="match status" value="1"/>
</dbReference>
<evidence type="ECO:0000313" key="2">
    <source>
        <dbReference type="Proteomes" id="UP000184221"/>
    </source>
</evidence>
<accession>A0A1M5QV41</accession>
<dbReference type="Proteomes" id="UP000184221">
    <property type="component" value="Unassembled WGS sequence"/>
</dbReference>
<evidence type="ECO:0000313" key="1">
    <source>
        <dbReference type="EMBL" id="SHH18024.1"/>
    </source>
</evidence>
<gene>
    <name evidence="1" type="ORF">SAMN05443551_1508</name>
</gene>
<dbReference type="STRING" id="996342.SAMN05443551_1508"/>
<dbReference type="CDD" id="cd00586">
    <property type="entry name" value="4HBT"/>
    <property type="match status" value="1"/>
</dbReference>
<proteinExistence type="predicted"/>
<dbReference type="AlphaFoldDB" id="A0A1M5QV41"/>
<sequence length="147" mass="16825">MPAYKYVHDVMLRDCEPSGIVFLPRYFDMMHNVIENWLDEALDWPMSQVQGSDNLSLPFVNVSAEFPAPSRLGDRLTWRLSVREIRRSSMWLEIVGTTGAETRVSMTGTLVLTESIALRTRRWPDAIHERVKDYLVASDPAAEKVAE</sequence>
<name>A0A1M5QV41_9RHOB</name>
<dbReference type="Gene3D" id="3.10.129.10">
    <property type="entry name" value="Hotdog Thioesterase"/>
    <property type="match status" value="1"/>
</dbReference>
<reference evidence="1 2" key="1">
    <citation type="submission" date="2016-11" db="EMBL/GenBank/DDBJ databases">
        <authorList>
            <person name="Jaros S."/>
            <person name="Januszkiewicz K."/>
            <person name="Wedrychowicz H."/>
        </authorList>
    </citation>
    <scope>NUCLEOTIDE SEQUENCE [LARGE SCALE GENOMIC DNA]</scope>
    <source>
        <strain evidence="1 2">DSM 29431</strain>
    </source>
</reference>
<organism evidence="1 2">
    <name type="scientific">Marivita hallyeonensis</name>
    <dbReference type="NCBI Taxonomy" id="996342"/>
    <lineage>
        <taxon>Bacteria</taxon>
        <taxon>Pseudomonadati</taxon>
        <taxon>Pseudomonadota</taxon>
        <taxon>Alphaproteobacteria</taxon>
        <taxon>Rhodobacterales</taxon>
        <taxon>Roseobacteraceae</taxon>
        <taxon>Marivita</taxon>
    </lineage>
</organism>
<dbReference type="OrthoDB" id="9799036at2"/>